<proteinExistence type="predicted"/>
<sequence length="410" mass="47346">MGKNILLALVTTTILLYLLEIGIGIMHWSNVRSPTQTPASASWILKRIEFARRNNLPFDNRPKIQVLLDLRQSGDMAFPVMIPSELFRETGYMQLSSGEKVYPLSSVTESTNVWCNEPGRWIIYKSDEYGFHNPEGLYQPGNVDIAAIGDSFTHGSCVDSNKNIISLIRNSYPNTLNFGIGGAGPLIELATFREYVEPLKPKIVLWLYFGGNDLFNLAEEKKNPILIRYLDENFRQDLLSQRPQLDERLKELLNEKIEHRRQSYKKSIEQWHRRRHKIAFESIWLSNIRQEFLRRISPKEDDLNRIDEAVVTDPHNYALFHQIIKSAYKTTLSWGGKFYFIDLDGKHEGIREIVEGLEIPIIKPYQAILAHKDPLALYPYRIPGGHYGEKGYEIIANTIVQELQTDRSIN</sequence>
<comment type="caution">
    <text evidence="3">The sequence shown here is derived from an EMBL/GenBank/DDBJ whole genome shotgun (WGS) entry which is preliminary data.</text>
</comment>
<feature type="coiled-coil region" evidence="1">
    <location>
        <begin position="235"/>
        <end position="274"/>
    </location>
</feature>
<evidence type="ECO:0000313" key="3">
    <source>
        <dbReference type="EMBL" id="PIE34917.1"/>
    </source>
</evidence>
<gene>
    <name evidence="3" type="ORF">CSA56_06260</name>
</gene>
<dbReference type="EMBL" id="PDSK01000071">
    <property type="protein sequence ID" value="PIE34917.1"/>
    <property type="molecule type" value="Genomic_DNA"/>
</dbReference>
<evidence type="ECO:0008006" key="5">
    <source>
        <dbReference type="Google" id="ProtNLM"/>
    </source>
</evidence>
<evidence type="ECO:0000256" key="2">
    <source>
        <dbReference type="SAM" id="Phobius"/>
    </source>
</evidence>
<evidence type="ECO:0000313" key="4">
    <source>
        <dbReference type="Proteomes" id="UP000230821"/>
    </source>
</evidence>
<protein>
    <recommendedName>
        <fullName evidence="5">SGNH hydrolase-type esterase domain-containing protein</fullName>
    </recommendedName>
</protein>
<dbReference type="Gene3D" id="3.40.50.1110">
    <property type="entry name" value="SGNH hydrolase"/>
    <property type="match status" value="1"/>
</dbReference>
<evidence type="ECO:0000256" key="1">
    <source>
        <dbReference type="SAM" id="Coils"/>
    </source>
</evidence>
<organism evidence="3 4">
    <name type="scientific">candidate division KSB3 bacterium</name>
    <dbReference type="NCBI Taxonomy" id="2044937"/>
    <lineage>
        <taxon>Bacteria</taxon>
        <taxon>candidate division KSB3</taxon>
    </lineage>
</organism>
<name>A0A2G6KGX6_9BACT</name>
<keyword evidence="2" id="KW-0812">Transmembrane</keyword>
<feature type="transmembrane region" description="Helical" evidence="2">
    <location>
        <begin position="7"/>
        <end position="28"/>
    </location>
</feature>
<dbReference type="Proteomes" id="UP000230821">
    <property type="component" value="Unassembled WGS sequence"/>
</dbReference>
<keyword evidence="2" id="KW-0472">Membrane</keyword>
<keyword evidence="1" id="KW-0175">Coiled coil</keyword>
<keyword evidence="2" id="KW-1133">Transmembrane helix</keyword>
<dbReference type="InterPro" id="IPR036514">
    <property type="entry name" value="SGNH_hydro_sf"/>
</dbReference>
<dbReference type="SUPFAM" id="SSF52266">
    <property type="entry name" value="SGNH hydrolase"/>
    <property type="match status" value="1"/>
</dbReference>
<dbReference type="AlphaFoldDB" id="A0A2G6KGX6"/>
<reference evidence="3 4" key="1">
    <citation type="submission" date="2017-10" db="EMBL/GenBank/DDBJ databases">
        <title>Novel microbial diversity and functional potential in the marine mammal oral microbiome.</title>
        <authorList>
            <person name="Dudek N.K."/>
            <person name="Sun C.L."/>
            <person name="Burstein D."/>
            <person name="Kantor R.S."/>
            <person name="Aliaga Goltsman D.S."/>
            <person name="Bik E.M."/>
            <person name="Thomas B.C."/>
            <person name="Banfield J.F."/>
            <person name="Relman D.A."/>
        </authorList>
    </citation>
    <scope>NUCLEOTIDE SEQUENCE [LARGE SCALE GENOMIC DNA]</scope>
    <source>
        <strain evidence="3">DOLJORAL78_47_16</strain>
    </source>
</reference>
<accession>A0A2G6KGX6</accession>